<feature type="transmembrane region" description="Helical" evidence="5">
    <location>
        <begin position="65"/>
        <end position="88"/>
    </location>
</feature>
<comment type="subcellular location">
    <subcellularLocation>
        <location evidence="1">Membrane</location>
        <topology evidence="1">Multi-pass membrane protein</topology>
    </subcellularLocation>
</comment>
<dbReference type="Pfam" id="PF03619">
    <property type="entry name" value="Solute_trans_a"/>
    <property type="match status" value="1"/>
</dbReference>
<protein>
    <submittedName>
        <fullName evidence="7">Organic solute transporter alpha-like protein</fullName>
    </submittedName>
</protein>
<dbReference type="WBParaSite" id="SPAL_0001027100.1">
    <property type="protein sequence ID" value="SPAL_0001027100.1"/>
    <property type="gene ID" value="SPAL_0001027100"/>
</dbReference>
<feature type="transmembrane region" description="Helical" evidence="5">
    <location>
        <begin position="127"/>
        <end position="147"/>
    </location>
</feature>
<feature type="transmembrane region" description="Helical" evidence="5">
    <location>
        <begin position="100"/>
        <end position="121"/>
    </location>
</feature>
<feature type="transmembrane region" description="Helical" evidence="5">
    <location>
        <begin position="261"/>
        <end position="284"/>
    </location>
</feature>
<sequence length="396" mass="45797">MFFYPENDDFRSKELVTTVPQMINEDINNLFKKPTYLNNSVFKNETHDPPIFSEWLKNMSAADGILLTIASLSVSFVLSVGMGCLYFVRKYISNESSRHAMTWIALMLPVTATTSLLGMYFPRSASFLHIIGTCFLMICVTMVIRLMKSLFKGEIGIIEYMALNDLNFELKYLPFLCCIKIPSLKRCKKNFKILTLLVSQTVFVQIIGRMCTIIAFLENSYKHQKIYDISNITCFISIVISVYASEVLYRVSKKNLSQYKFGIIYIIVHISQTLFSLQEVFINVLQKFNIIEPGFLVYPEIRTLYLASFLFCCESFILVLMLFFAVNPNKNKMCDRYVSSEEKSSRITSKVELNELTHMKNEKLINNNNSYPVKYPSQLTDTIAIEEEPKKVTYFF</sequence>
<dbReference type="PANTHER" id="PTHR23423">
    <property type="entry name" value="ORGANIC SOLUTE TRANSPORTER-RELATED"/>
    <property type="match status" value="1"/>
</dbReference>
<organism evidence="6 7">
    <name type="scientific">Strongyloides papillosus</name>
    <name type="common">Intestinal threadworm</name>
    <dbReference type="NCBI Taxonomy" id="174720"/>
    <lineage>
        <taxon>Eukaryota</taxon>
        <taxon>Metazoa</taxon>
        <taxon>Ecdysozoa</taxon>
        <taxon>Nematoda</taxon>
        <taxon>Chromadorea</taxon>
        <taxon>Rhabditida</taxon>
        <taxon>Tylenchina</taxon>
        <taxon>Panagrolaimomorpha</taxon>
        <taxon>Strongyloidoidea</taxon>
        <taxon>Strongyloididae</taxon>
        <taxon>Strongyloides</taxon>
    </lineage>
</organism>
<evidence type="ECO:0000313" key="6">
    <source>
        <dbReference type="Proteomes" id="UP000046392"/>
    </source>
</evidence>
<dbReference type="AlphaFoldDB" id="A0A0N5BWT1"/>
<keyword evidence="4 5" id="KW-0472">Membrane</keyword>
<name>A0A0N5BWT1_STREA</name>
<feature type="transmembrane region" description="Helical" evidence="5">
    <location>
        <begin position="193"/>
        <end position="217"/>
    </location>
</feature>
<keyword evidence="2 5" id="KW-0812">Transmembrane</keyword>
<evidence type="ECO:0000256" key="4">
    <source>
        <dbReference type="ARBA" id="ARBA00023136"/>
    </source>
</evidence>
<dbReference type="STRING" id="174720.A0A0N5BWT1"/>
<keyword evidence="3 5" id="KW-1133">Transmembrane helix</keyword>
<feature type="transmembrane region" description="Helical" evidence="5">
    <location>
        <begin position="304"/>
        <end position="326"/>
    </location>
</feature>
<evidence type="ECO:0000256" key="1">
    <source>
        <dbReference type="ARBA" id="ARBA00004141"/>
    </source>
</evidence>
<evidence type="ECO:0000256" key="2">
    <source>
        <dbReference type="ARBA" id="ARBA00022692"/>
    </source>
</evidence>
<evidence type="ECO:0000313" key="7">
    <source>
        <dbReference type="WBParaSite" id="SPAL_0001027100.1"/>
    </source>
</evidence>
<dbReference type="InterPro" id="IPR005178">
    <property type="entry name" value="Ostalpha/TMEM184C"/>
</dbReference>
<dbReference type="Proteomes" id="UP000046392">
    <property type="component" value="Unplaced"/>
</dbReference>
<dbReference type="SMART" id="SM01417">
    <property type="entry name" value="Solute_trans_a"/>
    <property type="match status" value="1"/>
</dbReference>
<feature type="transmembrane region" description="Helical" evidence="5">
    <location>
        <begin position="229"/>
        <end position="249"/>
    </location>
</feature>
<evidence type="ECO:0000256" key="3">
    <source>
        <dbReference type="ARBA" id="ARBA00022989"/>
    </source>
</evidence>
<reference evidence="7" key="1">
    <citation type="submission" date="2017-02" db="UniProtKB">
        <authorList>
            <consortium name="WormBaseParasite"/>
        </authorList>
    </citation>
    <scope>IDENTIFICATION</scope>
</reference>
<accession>A0A0N5BWT1</accession>
<dbReference type="GO" id="GO:0016020">
    <property type="term" value="C:membrane"/>
    <property type="evidence" value="ECO:0007669"/>
    <property type="project" value="UniProtKB-SubCell"/>
</dbReference>
<proteinExistence type="predicted"/>
<keyword evidence="6" id="KW-1185">Reference proteome</keyword>
<evidence type="ECO:0000256" key="5">
    <source>
        <dbReference type="SAM" id="Phobius"/>
    </source>
</evidence>